<keyword evidence="1" id="KW-1185">Reference proteome</keyword>
<proteinExistence type="predicted"/>
<sequence>MSSMVNDCRHAGIKCTPVTFRIFLPTFAHDFQTASIAYNPDQLHKHLSDKAVLDIDLDMYKVPANKLPFSSRATFYMWQEAVKRFMCHIDQEALGSHCSYPKINHDIVLRVDPFPAKF</sequence>
<dbReference type="AlphaFoldDB" id="A0A915JXQ2"/>
<dbReference type="Proteomes" id="UP000887565">
    <property type="component" value="Unplaced"/>
</dbReference>
<evidence type="ECO:0000313" key="1">
    <source>
        <dbReference type="Proteomes" id="UP000887565"/>
    </source>
</evidence>
<evidence type="ECO:0000313" key="2">
    <source>
        <dbReference type="WBParaSite" id="nRc.2.0.1.t30863-RA"/>
    </source>
</evidence>
<reference evidence="2" key="1">
    <citation type="submission" date="2022-11" db="UniProtKB">
        <authorList>
            <consortium name="WormBaseParasite"/>
        </authorList>
    </citation>
    <scope>IDENTIFICATION</scope>
</reference>
<organism evidence="1 2">
    <name type="scientific">Romanomermis culicivorax</name>
    <name type="common">Nematode worm</name>
    <dbReference type="NCBI Taxonomy" id="13658"/>
    <lineage>
        <taxon>Eukaryota</taxon>
        <taxon>Metazoa</taxon>
        <taxon>Ecdysozoa</taxon>
        <taxon>Nematoda</taxon>
        <taxon>Enoplea</taxon>
        <taxon>Dorylaimia</taxon>
        <taxon>Mermithida</taxon>
        <taxon>Mermithoidea</taxon>
        <taxon>Mermithidae</taxon>
        <taxon>Romanomermis</taxon>
    </lineage>
</organism>
<accession>A0A915JXQ2</accession>
<protein>
    <submittedName>
        <fullName evidence="2">Uncharacterized protein</fullName>
    </submittedName>
</protein>
<dbReference type="WBParaSite" id="nRc.2.0.1.t30863-RA">
    <property type="protein sequence ID" value="nRc.2.0.1.t30863-RA"/>
    <property type="gene ID" value="nRc.2.0.1.g30863"/>
</dbReference>
<name>A0A915JXQ2_ROMCU</name>